<dbReference type="EMBL" id="LVKB01000035">
    <property type="protein sequence ID" value="ORD97217.1"/>
    <property type="molecule type" value="Genomic_DNA"/>
</dbReference>
<dbReference type="AlphaFoldDB" id="A0A1X0QBT7"/>
<protein>
    <recommendedName>
        <fullName evidence="3">RNA polymerase III subunit C3</fullName>
    </recommendedName>
</protein>
<reference evidence="1 2" key="1">
    <citation type="journal article" date="2017" name="Environ. Microbiol.">
        <title>Decay of the glycolytic pathway and adaptation to intranuclear parasitism within Enterocytozoonidae microsporidia.</title>
        <authorList>
            <person name="Wiredu Boakye D."/>
            <person name="Jaroenlak P."/>
            <person name="Prachumwat A."/>
            <person name="Williams T.A."/>
            <person name="Bateman K.S."/>
            <person name="Itsathitphaisarn O."/>
            <person name="Sritunyalucksana K."/>
            <person name="Paszkiewicz K.H."/>
            <person name="Moore K.A."/>
            <person name="Stentiford G.D."/>
            <person name="Williams B.A."/>
        </authorList>
    </citation>
    <scope>NUCLEOTIDE SEQUENCE [LARGE SCALE GENOMIC DNA]</scope>
    <source>
        <strain evidence="1 2">GB1</strain>
    </source>
</reference>
<comment type="caution">
    <text evidence="1">The sequence shown here is derived from an EMBL/GenBank/DDBJ whole genome shotgun (WGS) entry which is preliminary data.</text>
</comment>
<evidence type="ECO:0000313" key="1">
    <source>
        <dbReference type="EMBL" id="ORD97217.1"/>
    </source>
</evidence>
<dbReference type="Proteomes" id="UP000192356">
    <property type="component" value="Unassembled WGS sequence"/>
</dbReference>
<accession>A0A1X0QBT7</accession>
<name>A0A1X0QBT7_9MICR</name>
<proteinExistence type="predicted"/>
<dbReference type="VEuPathDB" id="MicrosporidiaDB:HERIO_913"/>
<dbReference type="OrthoDB" id="2190900at2759"/>
<evidence type="ECO:0008006" key="3">
    <source>
        <dbReference type="Google" id="ProtNLM"/>
    </source>
</evidence>
<dbReference type="VEuPathDB" id="MicrosporidiaDB:A0H76_1732"/>
<sequence>MNNLEELLLMELGVPAFTVGKYLMKNNNTSLELIKTGCKKLKESDVYIGLALLVNKNIVSHRQFENTTIYFINTSLLKRRLYFPWYVHVISKSYDLVTTQNFQGILIKGVFKYKTHTSDIIDKLINDNIIIEIDEREEKSKFFKKNFLILRVKYSILDRLIIVDEICDYLTKKYNSLASDIYRNLVLNESLLSYSFYDNLNVLLKGENLPKKILIKHLEYLVNDGLAIAELDTYIPYKKVINVNLIKIHLTNLLLTSRYAKRMVNMIYKLGEVNDNDLRMKSLIPLDSQKLVILTLSELGITKQKINYPYRLSFRIVRSLFISFPYLSISVSKKIENQLVENLTEINKFFKLENTLNINLDEYLNEIIGLAKDFMIFNFNKF</sequence>
<gene>
    <name evidence="1" type="ORF">HERIO_913</name>
</gene>
<organism evidence="1 2">
    <name type="scientific">Hepatospora eriocheir</name>
    <dbReference type="NCBI Taxonomy" id="1081669"/>
    <lineage>
        <taxon>Eukaryota</taxon>
        <taxon>Fungi</taxon>
        <taxon>Fungi incertae sedis</taxon>
        <taxon>Microsporidia</taxon>
        <taxon>Hepatosporidae</taxon>
        <taxon>Hepatospora</taxon>
    </lineage>
</organism>
<evidence type="ECO:0000313" key="2">
    <source>
        <dbReference type="Proteomes" id="UP000192356"/>
    </source>
</evidence>
<keyword evidence="2" id="KW-1185">Reference proteome</keyword>